<feature type="domain" description="3-octaprenyl-4-hydroxybenzoate carboxy-lyase-like N-terminal" evidence="3">
    <location>
        <begin position="12"/>
        <end position="98"/>
    </location>
</feature>
<dbReference type="InterPro" id="IPR049381">
    <property type="entry name" value="UbiD-like_C"/>
</dbReference>
<dbReference type="GO" id="GO:0016829">
    <property type="term" value="F:lyase activity"/>
    <property type="evidence" value="ECO:0007669"/>
    <property type="project" value="UniProtKB-KW"/>
</dbReference>
<keyword evidence="1" id="KW-0285">Flavoprotein</keyword>
<comment type="function">
    <text evidence="1">Catalyzes the prenyl-FMN-dependent decarboxylation of pyrrole-2-carboxylate (P2C). Can also catalyze the carboxylation of pyrrole in the presence of elevated concentrations of CO(2) or bicarbonate.</text>
</comment>
<comment type="caution">
    <text evidence="5">The sequence shown here is derived from an EMBL/GenBank/DDBJ whole genome shotgun (WGS) entry which is preliminary data.</text>
</comment>
<keyword evidence="6" id="KW-1185">Reference proteome</keyword>
<evidence type="ECO:0000256" key="1">
    <source>
        <dbReference type="HAMAP-Rule" id="MF_01983"/>
    </source>
</evidence>
<keyword evidence="1" id="KW-0464">Manganese</keyword>
<feature type="binding site" evidence="1">
    <location>
        <position position="218"/>
    </location>
    <ligand>
        <name>K(+)</name>
        <dbReference type="ChEBI" id="CHEBI:29103"/>
    </ligand>
</feature>
<evidence type="ECO:0000259" key="4">
    <source>
        <dbReference type="Pfam" id="PF20696"/>
    </source>
</evidence>
<gene>
    <name evidence="5" type="ORF">ACIGXA_38825</name>
</gene>
<feature type="binding site" evidence="1">
    <location>
        <position position="221"/>
    </location>
    <ligand>
        <name>K(+)</name>
        <dbReference type="ChEBI" id="CHEBI:29103"/>
    </ligand>
</feature>
<dbReference type="EC" id="4.1.1.93" evidence="1"/>
<accession>A0ABW8CJ48</accession>
<feature type="binding site" evidence="1">
    <location>
        <position position="187"/>
    </location>
    <ligand>
        <name>prenylated FMN</name>
        <dbReference type="ChEBI" id="CHEBI:87746"/>
    </ligand>
</feature>
<keyword evidence="1" id="KW-0210">Decarboxylase</keyword>
<organism evidence="5 6">
    <name type="scientific">Streptomyces fildesensis</name>
    <dbReference type="NCBI Taxonomy" id="375757"/>
    <lineage>
        <taxon>Bacteria</taxon>
        <taxon>Bacillati</taxon>
        <taxon>Actinomycetota</taxon>
        <taxon>Actinomycetes</taxon>
        <taxon>Kitasatosporales</taxon>
        <taxon>Streptomycetaceae</taxon>
        <taxon>Streptomyces</taxon>
    </lineage>
</organism>
<comment type="catalytic activity">
    <reaction evidence="1">
        <text>pyrrole-2-carboxylate + H(+) = 1H-pyrrole + CO2</text>
        <dbReference type="Rhea" id="RHEA:31375"/>
        <dbReference type="ChEBI" id="CHEBI:15378"/>
        <dbReference type="ChEBI" id="CHEBI:16526"/>
        <dbReference type="ChEBI" id="CHEBI:19203"/>
        <dbReference type="ChEBI" id="CHEBI:27660"/>
        <dbReference type="EC" id="4.1.1.93"/>
    </reaction>
</comment>
<keyword evidence="1" id="KW-0058">Aromatic hydrocarbons catabolism</keyword>
<dbReference type="PANTHER" id="PTHR30108">
    <property type="entry name" value="3-OCTAPRENYL-4-HYDROXYBENZOATE CARBOXY-LYASE-RELATED"/>
    <property type="match status" value="1"/>
</dbReference>
<dbReference type="SUPFAM" id="SSF143968">
    <property type="entry name" value="UbiD C-terminal domain-like"/>
    <property type="match status" value="1"/>
</dbReference>
<dbReference type="InterPro" id="IPR002830">
    <property type="entry name" value="UbiD"/>
</dbReference>
<dbReference type="InterPro" id="IPR032903">
    <property type="entry name" value="FDC-like"/>
</dbReference>
<feature type="binding site" evidence="1">
    <location>
        <position position="229"/>
    </location>
    <ligand>
        <name>prenylated FMN</name>
        <dbReference type="ChEBI" id="CHEBI:87746"/>
    </ligand>
</feature>
<feature type="domain" description="3-octaprenyl-4-hydroxybenzoate carboxy-lyase-like C-terminal" evidence="4">
    <location>
        <begin position="319"/>
        <end position="458"/>
    </location>
</feature>
<protein>
    <recommendedName>
        <fullName evidence="1">Pyrrole-2-carboxylic acid decarboxylase</fullName>
        <shortName evidence="1">P2C decarboxylase</shortName>
        <ecNumber evidence="1">4.1.1.93</ecNumber>
    </recommendedName>
</protein>
<sequence>MKKHLTSLRAYLEELREIGDLREIDDEVSTELEAGAVIRYAVENQLPAPLFNRLAGHRPGYRILGAPGALSSLPEARWARVALSLGLEPGTHPLAIVDELAAALDAEPIPPVEITDAPCQQNVLLGDEATLDAFPVPLVHVGDAGRYLNTWGVIIVRSPDGSWTNWAITRVMAADSRTLVVMINPPQDIGKIYAMWKERGEPMPAALVQGSEPAIPFAGGMALPSGRDESGYLGGYFGEPLEVTRCRTVDLQVPASAEIVVEGHVSLDETLPEGPMGEFFGYISGQPRQRPVFHVSAITHRDDPILPVVSAGKPVEEVHTVVGPTHAAEVLRNLRGAGLPVTAAWLIPEGSCTLAAITVPREWRQWGGGIHTTTRMLTRAIANVVLRPKVGFWITRILVLDDDLDPTDLRDLAWGFATRCHPVQGQVLIEDQLFTPLHIIYTAAEMQTLSGPKMAYDCLLSPDADKRPVSTAFEQNFPEHIKRRARALWDRPGS</sequence>
<comment type="similarity">
    <text evidence="1">Belongs to the UbiD family. UbiD-like/FDC subfamily.</text>
</comment>
<feature type="active site" description="Proton donor" evidence="1">
    <location>
        <position position="278"/>
    </location>
</feature>
<feature type="binding site" evidence="1">
    <location>
        <position position="229"/>
    </location>
    <ligand>
        <name>Mn(2+)</name>
        <dbReference type="ChEBI" id="CHEBI:29035"/>
    </ligand>
</feature>
<dbReference type="PANTHER" id="PTHR30108:SF17">
    <property type="entry name" value="FERULIC ACID DECARBOXYLASE 1"/>
    <property type="match status" value="1"/>
</dbReference>
<keyword evidence="1" id="KW-0630">Potassium</keyword>
<dbReference type="SUPFAM" id="SSF50475">
    <property type="entry name" value="FMN-binding split barrel"/>
    <property type="match status" value="1"/>
</dbReference>
<reference evidence="5 6" key="1">
    <citation type="submission" date="2024-10" db="EMBL/GenBank/DDBJ databases">
        <title>The Natural Products Discovery Center: Release of the First 8490 Sequenced Strains for Exploring Actinobacteria Biosynthetic Diversity.</title>
        <authorList>
            <person name="Kalkreuter E."/>
            <person name="Kautsar S.A."/>
            <person name="Yang D."/>
            <person name="Bader C.D."/>
            <person name="Teijaro C.N."/>
            <person name="Fluegel L."/>
            <person name="Davis C.M."/>
            <person name="Simpson J.R."/>
            <person name="Lauterbach L."/>
            <person name="Steele A.D."/>
            <person name="Gui C."/>
            <person name="Meng S."/>
            <person name="Li G."/>
            <person name="Viehrig K."/>
            <person name="Ye F."/>
            <person name="Su P."/>
            <person name="Kiefer A.F."/>
            <person name="Nichols A."/>
            <person name="Cepeda A.J."/>
            <person name="Yan W."/>
            <person name="Fan B."/>
            <person name="Jiang Y."/>
            <person name="Adhikari A."/>
            <person name="Zheng C.-J."/>
            <person name="Schuster L."/>
            <person name="Cowan T.M."/>
            <person name="Smanski M.J."/>
            <person name="Chevrette M.G."/>
            <person name="De Carvalho L.P.S."/>
            <person name="Shen B."/>
        </authorList>
    </citation>
    <scope>NUCLEOTIDE SEQUENCE [LARGE SCALE GENOMIC DNA]</scope>
    <source>
        <strain evidence="5 6">NPDC053399</strain>
    </source>
</reference>
<dbReference type="Pfam" id="PF01977">
    <property type="entry name" value="UbiD"/>
    <property type="match status" value="1"/>
</dbReference>
<dbReference type="InterPro" id="IPR048304">
    <property type="entry name" value="UbiD_Rift_dom"/>
</dbReference>
<feature type="domain" description="3-octaprenyl-4-hydroxybenzoate carboxy-lyase-like Rift-related" evidence="2">
    <location>
        <begin position="115"/>
        <end position="314"/>
    </location>
</feature>
<evidence type="ECO:0000313" key="5">
    <source>
        <dbReference type="EMBL" id="MFI9106475.1"/>
    </source>
</evidence>
<feature type="binding site" evidence="1">
    <location>
        <position position="166"/>
    </location>
    <ligand>
        <name>K(+)</name>
        <dbReference type="ChEBI" id="CHEBI:29103"/>
    </ligand>
</feature>
<dbReference type="EMBL" id="JBITYG010000018">
    <property type="protein sequence ID" value="MFI9106475.1"/>
    <property type="molecule type" value="Genomic_DNA"/>
</dbReference>
<comment type="caution">
    <text evidence="1">Lacks conserved residue(s) required for the propagation of feature annotation.</text>
</comment>
<name>A0ABW8CJ48_9ACTN</name>
<dbReference type="NCBIfam" id="TIGR00148">
    <property type="entry name" value="UbiD family decarboxylase"/>
    <property type="match status" value="1"/>
</dbReference>
<feature type="binding site" evidence="1">
    <location>
        <position position="229"/>
    </location>
    <ligand>
        <name>K(+)</name>
        <dbReference type="ChEBI" id="CHEBI:29103"/>
    </ligand>
</feature>
<dbReference type="Pfam" id="PF20696">
    <property type="entry name" value="UbiD_C"/>
    <property type="match status" value="1"/>
</dbReference>
<keyword evidence="1 5" id="KW-0456">Lyase</keyword>
<evidence type="ECO:0000259" key="2">
    <source>
        <dbReference type="Pfam" id="PF01977"/>
    </source>
</evidence>
<feature type="binding site" evidence="1">
    <location>
        <position position="170"/>
    </location>
    <ligand>
        <name>prenylated FMN</name>
        <dbReference type="ChEBI" id="CHEBI:87746"/>
    </ligand>
</feature>
<dbReference type="Gene3D" id="3.40.1670.10">
    <property type="entry name" value="UbiD C-terminal domain-like"/>
    <property type="match status" value="1"/>
</dbReference>
<dbReference type="HAMAP" id="MF_01983">
    <property type="entry name" value="UbiD_FDC"/>
    <property type="match status" value="1"/>
</dbReference>
<keyword evidence="1" id="KW-0479">Metal-binding</keyword>
<proteinExistence type="inferred from homology"/>
<dbReference type="InterPro" id="IPR049383">
    <property type="entry name" value="UbiD-like_N"/>
</dbReference>
<comment type="cofactor">
    <cofactor evidence="1">
        <name>K(+)</name>
        <dbReference type="ChEBI" id="CHEBI:29103"/>
    </cofactor>
    <text evidence="1">Binds 1 K(+) per subunit.</text>
</comment>
<dbReference type="RefSeq" id="WP_399658008.1">
    <property type="nucleotide sequence ID" value="NZ_JBITYG010000018.1"/>
</dbReference>
<comment type="catalytic activity">
    <reaction evidence="1">
        <text>pyrrole-2-carboxylate + H2O = 1H-pyrrole + hydrogencarbonate</text>
        <dbReference type="Rhea" id="RHEA:31379"/>
        <dbReference type="ChEBI" id="CHEBI:15377"/>
        <dbReference type="ChEBI" id="CHEBI:17544"/>
        <dbReference type="ChEBI" id="CHEBI:19203"/>
        <dbReference type="ChEBI" id="CHEBI:27660"/>
        <dbReference type="EC" id="4.1.1.93"/>
    </reaction>
</comment>
<dbReference type="Pfam" id="PF20695">
    <property type="entry name" value="UbiD_N"/>
    <property type="match status" value="1"/>
</dbReference>
<keyword evidence="1" id="KW-0288">FMN</keyword>
<comment type="cofactor">
    <cofactor evidence="1">
        <name>Mn(2+)</name>
        <dbReference type="ChEBI" id="CHEBI:29035"/>
    </cofactor>
    <text evidence="1">Binds 1 Mn(2+) per subunit.</text>
</comment>
<comment type="cofactor">
    <cofactor evidence="1">
        <name>prenylated FMN</name>
        <dbReference type="ChEBI" id="CHEBI:87746"/>
    </cofactor>
    <text evidence="1">Binds 1 prenylated FMN per subunit.</text>
</comment>
<dbReference type="Proteomes" id="UP001614394">
    <property type="component" value="Unassembled WGS sequence"/>
</dbReference>
<evidence type="ECO:0000259" key="3">
    <source>
        <dbReference type="Pfam" id="PF20695"/>
    </source>
</evidence>
<comment type="subunit">
    <text evidence="1">Homodimer.</text>
</comment>
<evidence type="ECO:0000313" key="6">
    <source>
        <dbReference type="Proteomes" id="UP001614394"/>
    </source>
</evidence>